<evidence type="ECO:0000256" key="1">
    <source>
        <dbReference type="ARBA" id="ARBA00004613"/>
    </source>
</evidence>
<dbReference type="PROSITE" id="PS00330">
    <property type="entry name" value="HEMOLYSIN_CALCIUM"/>
    <property type="match status" value="1"/>
</dbReference>
<reference evidence="4 5" key="1">
    <citation type="submission" date="2018-03" db="EMBL/GenBank/DDBJ databases">
        <authorList>
            <person name="Keele B.F."/>
        </authorList>
    </citation>
    <scope>NUCLEOTIDE SEQUENCE [LARGE SCALE GENOMIC DNA]</scope>
    <source>
        <strain evidence="4 5">IB-3</strain>
    </source>
</reference>
<evidence type="ECO:0000313" key="5">
    <source>
        <dbReference type="Proteomes" id="UP000244867"/>
    </source>
</evidence>
<dbReference type="SUPFAM" id="SSF51120">
    <property type="entry name" value="beta-Roll"/>
    <property type="match status" value="2"/>
</dbReference>
<feature type="region of interest" description="Disordered" evidence="3">
    <location>
        <begin position="1"/>
        <end position="24"/>
    </location>
</feature>
<evidence type="ECO:0000256" key="2">
    <source>
        <dbReference type="ARBA" id="ARBA00022525"/>
    </source>
</evidence>
<comment type="subcellular location">
    <subcellularLocation>
        <location evidence="1">Secreted</location>
    </subcellularLocation>
</comment>
<dbReference type="OrthoDB" id="3766010at2"/>
<evidence type="ECO:0000313" key="4">
    <source>
        <dbReference type="EMBL" id="PUA81024.1"/>
    </source>
</evidence>
<comment type="caution">
    <text evidence="4">The sequence shown here is derived from an EMBL/GenBank/DDBJ whole genome shotgun (WGS) entry which is preliminary data.</text>
</comment>
<protein>
    <recommendedName>
        <fullName evidence="6">Calcium-binding protein</fullName>
    </recommendedName>
</protein>
<evidence type="ECO:0000256" key="3">
    <source>
        <dbReference type="SAM" id="MobiDB-lite"/>
    </source>
</evidence>
<dbReference type="InterPro" id="IPR011049">
    <property type="entry name" value="Serralysin-like_metalloprot_C"/>
</dbReference>
<dbReference type="PRINTS" id="PR00313">
    <property type="entry name" value="CABNDNGRPT"/>
</dbReference>
<dbReference type="Gene3D" id="2.150.10.10">
    <property type="entry name" value="Serralysin-like metalloprotease, C-terminal"/>
    <property type="match status" value="2"/>
</dbReference>
<proteinExistence type="predicted"/>
<accession>A0A2R7YXI6</accession>
<dbReference type="InterPro" id="IPR001343">
    <property type="entry name" value="Hemolysn_Ca-bd"/>
</dbReference>
<feature type="compositionally biased region" description="Basic and acidic residues" evidence="3">
    <location>
        <begin position="474"/>
        <end position="488"/>
    </location>
</feature>
<name>A0A2R7YXI6_9ACTN</name>
<dbReference type="PANTHER" id="PTHR38340:SF1">
    <property type="entry name" value="S-LAYER PROTEIN"/>
    <property type="match status" value="1"/>
</dbReference>
<feature type="compositionally biased region" description="Basic and acidic residues" evidence="3">
    <location>
        <begin position="458"/>
        <end position="467"/>
    </location>
</feature>
<dbReference type="Proteomes" id="UP000244867">
    <property type="component" value="Unassembled WGS sequence"/>
</dbReference>
<dbReference type="GO" id="GO:0005509">
    <property type="term" value="F:calcium ion binding"/>
    <property type="evidence" value="ECO:0007669"/>
    <property type="project" value="InterPro"/>
</dbReference>
<dbReference type="InterPro" id="IPR050557">
    <property type="entry name" value="RTX_toxin/Mannuronan_C5-epim"/>
</dbReference>
<dbReference type="GO" id="GO:0005576">
    <property type="term" value="C:extracellular region"/>
    <property type="evidence" value="ECO:0007669"/>
    <property type="project" value="UniProtKB-SubCell"/>
</dbReference>
<feature type="region of interest" description="Disordered" evidence="3">
    <location>
        <begin position="446"/>
        <end position="491"/>
    </location>
</feature>
<dbReference type="EMBL" id="PYXZ01000004">
    <property type="protein sequence ID" value="PUA81024.1"/>
    <property type="molecule type" value="Genomic_DNA"/>
</dbReference>
<dbReference type="Gene3D" id="2.160.20.160">
    <property type="match status" value="1"/>
</dbReference>
<sequence length="527" mass="52841">MPLRSQPRDGVVQTTRSKGEPMHHHVRRSLAASGTTALLAAALLTAPGAHAAAATTCLGKAVTIDGTTTGTVAGTDGDDVIVALAGSSITGLAGNDTICVLPGTATTATVIDAGPGDDAVDTTPLAAGTAVTATLGPGDDSYAGGAAADVVTAGPGVDTVSTGAGNDSVSSGVAGEANADKIDLGSGDDVLDWHGNQTGNGSVEVGDGVNTLNDGDGGTVAIDANGRRVNRNGNNVLAWNGAFTHYVVESSASVIAFAGTAAAETFEVTDPATGAQPTKVKVDMGAGDDTMTVRANVVDLSTWNGGDGVDTFEVAYNYGQVLLDLRSTQFETGAPDVTVDQRVSNVENVDAVATTVTLKGGDGPNVLNMQGCTMTAAGRAGADTISYGVDLDNAPAITCSDTKLVARGGKDTDTITGTNGDDRLFGNKGEDVINALAGDDVIFGGDDTDRIQGGSGNDKVRGGKGDDMLGGNEGNDRVQGDQGNDRLLGHSGNDTLVGGLGFDRGDGGPGFDRSFKVENRRNIERAR</sequence>
<dbReference type="AlphaFoldDB" id="A0A2R7YXI6"/>
<dbReference type="InterPro" id="IPR018511">
    <property type="entry name" value="Hemolysin-typ_Ca-bd_CS"/>
</dbReference>
<dbReference type="Pfam" id="PF00353">
    <property type="entry name" value="HemolysinCabind"/>
    <property type="match status" value="5"/>
</dbReference>
<keyword evidence="5" id="KW-1185">Reference proteome</keyword>
<gene>
    <name evidence="4" type="ORF">C7S10_11640</name>
</gene>
<organism evidence="4 5">
    <name type="scientific">Nocardioides currus</name>
    <dbReference type="NCBI Taxonomy" id="2133958"/>
    <lineage>
        <taxon>Bacteria</taxon>
        <taxon>Bacillati</taxon>
        <taxon>Actinomycetota</taxon>
        <taxon>Actinomycetes</taxon>
        <taxon>Propionibacteriales</taxon>
        <taxon>Nocardioidaceae</taxon>
        <taxon>Nocardioides</taxon>
    </lineage>
</organism>
<evidence type="ECO:0008006" key="6">
    <source>
        <dbReference type="Google" id="ProtNLM"/>
    </source>
</evidence>
<dbReference type="PANTHER" id="PTHR38340">
    <property type="entry name" value="S-LAYER PROTEIN"/>
    <property type="match status" value="1"/>
</dbReference>
<keyword evidence="2" id="KW-0964">Secreted</keyword>